<comment type="caution">
    <text evidence="1">The sequence shown here is derived from an EMBL/GenBank/DDBJ whole genome shotgun (WGS) entry which is preliminary data.</text>
</comment>
<sequence>MAGTSSPSISGPRDILEAKAYAALEHHFAQENVNALENTAFFRTLEEDDQHLDIGCGPGTFTKNYLVPLSRPC</sequence>
<accession>A0A9J6FU18</accession>
<dbReference type="AlphaFoldDB" id="A0A9J6FU18"/>
<name>A0A9J6FU18_HAELO</name>
<dbReference type="EMBL" id="JABSTR010000003">
    <property type="protein sequence ID" value="KAH9365785.1"/>
    <property type="molecule type" value="Genomic_DNA"/>
</dbReference>
<evidence type="ECO:0000313" key="2">
    <source>
        <dbReference type="Proteomes" id="UP000821853"/>
    </source>
</evidence>
<gene>
    <name evidence="1" type="ORF">HPB48_004171</name>
</gene>
<organism evidence="1 2">
    <name type="scientific">Haemaphysalis longicornis</name>
    <name type="common">Bush tick</name>
    <dbReference type="NCBI Taxonomy" id="44386"/>
    <lineage>
        <taxon>Eukaryota</taxon>
        <taxon>Metazoa</taxon>
        <taxon>Ecdysozoa</taxon>
        <taxon>Arthropoda</taxon>
        <taxon>Chelicerata</taxon>
        <taxon>Arachnida</taxon>
        <taxon>Acari</taxon>
        <taxon>Parasitiformes</taxon>
        <taxon>Ixodida</taxon>
        <taxon>Ixodoidea</taxon>
        <taxon>Ixodidae</taxon>
        <taxon>Haemaphysalinae</taxon>
        <taxon>Haemaphysalis</taxon>
    </lineage>
</organism>
<reference evidence="1 2" key="1">
    <citation type="journal article" date="2020" name="Cell">
        <title>Large-Scale Comparative Analyses of Tick Genomes Elucidate Their Genetic Diversity and Vector Capacities.</title>
        <authorList>
            <consortium name="Tick Genome and Microbiome Consortium (TIGMIC)"/>
            <person name="Jia N."/>
            <person name="Wang J."/>
            <person name="Shi W."/>
            <person name="Du L."/>
            <person name="Sun Y."/>
            <person name="Zhan W."/>
            <person name="Jiang J.F."/>
            <person name="Wang Q."/>
            <person name="Zhang B."/>
            <person name="Ji P."/>
            <person name="Bell-Sakyi L."/>
            <person name="Cui X.M."/>
            <person name="Yuan T.T."/>
            <person name="Jiang B.G."/>
            <person name="Yang W.F."/>
            <person name="Lam T.T."/>
            <person name="Chang Q.C."/>
            <person name="Ding S.J."/>
            <person name="Wang X.J."/>
            <person name="Zhu J.G."/>
            <person name="Ruan X.D."/>
            <person name="Zhao L."/>
            <person name="Wei J.T."/>
            <person name="Ye R.Z."/>
            <person name="Que T.C."/>
            <person name="Du C.H."/>
            <person name="Zhou Y.H."/>
            <person name="Cheng J.X."/>
            <person name="Dai P.F."/>
            <person name="Guo W.B."/>
            <person name="Han X.H."/>
            <person name="Huang E.J."/>
            <person name="Li L.F."/>
            <person name="Wei W."/>
            <person name="Gao Y.C."/>
            <person name="Liu J.Z."/>
            <person name="Shao H.Z."/>
            <person name="Wang X."/>
            <person name="Wang C.C."/>
            <person name="Yang T.C."/>
            <person name="Huo Q.B."/>
            <person name="Li W."/>
            <person name="Chen H.Y."/>
            <person name="Chen S.E."/>
            <person name="Zhou L.G."/>
            <person name="Ni X.B."/>
            <person name="Tian J.H."/>
            <person name="Sheng Y."/>
            <person name="Liu T."/>
            <person name="Pan Y.S."/>
            <person name="Xia L.Y."/>
            <person name="Li J."/>
            <person name="Zhao F."/>
            <person name="Cao W.C."/>
        </authorList>
    </citation>
    <scope>NUCLEOTIDE SEQUENCE [LARGE SCALE GENOMIC DNA]</scope>
    <source>
        <strain evidence="1">HaeL-2018</strain>
    </source>
</reference>
<evidence type="ECO:0000313" key="1">
    <source>
        <dbReference type="EMBL" id="KAH9365785.1"/>
    </source>
</evidence>
<protein>
    <submittedName>
        <fullName evidence="1">Uncharacterized protein</fullName>
    </submittedName>
</protein>
<dbReference type="Proteomes" id="UP000821853">
    <property type="component" value="Unassembled WGS sequence"/>
</dbReference>
<keyword evidence="2" id="KW-1185">Reference proteome</keyword>
<proteinExistence type="predicted"/>
<dbReference type="OrthoDB" id="6490128at2759"/>
<dbReference type="VEuPathDB" id="VectorBase:HLOH_063054"/>